<name>A0A0L8HER2_OCTBM</name>
<accession>A0A0L8HER2</accession>
<protein>
    <submittedName>
        <fullName evidence="2">Uncharacterized protein</fullName>
    </submittedName>
</protein>
<feature type="transmembrane region" description="Helical" evidence="1">
    <location>
        <begin position="12"/>
        <end position="30"/>
    </location>
</feature>
<dbReference type="EMBL" id="KQ418453">
    <property type="protein sequence ID" value="KOF87280.1"/>
    <property type="molecule type" value="Genomic_DNA"/>
</dbReference>
<evidence type="ECO:0000313" key="2">
    <source>
        <dbReference type="EMBL" id="KOF87280.1"/>
    </source>
</evidence>
<keyword evidence="1" id="KW-0812">Transmembrane</keyword>
<sequence>MKKRQLHGWSSHFFFFFGSTSTFASFTIFLCKAEYMLDCSSSSSPHPHCWRVINDGK</sequence>
<proteinExistence type="predicted"/>
<evidence type="ECO:0000256" key="1">
    <source>
        <dbReference type="SAM" id="Phobius"/>
    </source>
</evidence>
<keyword evidence="1" id="KW-0472">Membrane</keyword>
<reference evidence="2" key="1">
    <citation type="submission" date="2015-07" db="EMBL/GenBank/DDBJ databases">
        <title>MeaNS - Measles Nucleotide Surveillance Program.</title>
        <authorList>
            <person name="Tran T."/>
            <person name="Druce J."/>
        </authorList>
    </citation>
    <scope>NUCLEOTIDE SEQUENCE</scope>
    <source>
        <strain evidence="2">UCB-OBI-ISO-001</strain>
        <tissue evidence="2">Gonad</tissue>
    </source>
</reference>
<organism evidence="2">
    <name type="scientific">Octopus bimaculoides</name>
    <name type="common">California two-spotted octopus</name>
    <dbReference type="NCBI Taxonomy" id="37653"/>
    <lineage>
        <taxon>Eukaryota</taxon>
        <taxon>Metazoa</taxon>
        <taxon>Spiralia</taxon>
        <taxon>Lophotrochozoa</taxon>
        <taxon>Mollusca</taxon>
        <taxon>Cephalopoda</taxon>
        <taxon>Coleoidea</taxon>
        <taxon>Octopodiformes</taxon>
        <taxon>Octopoda</taxon>
        <taxon>Incirrata</taxon>
        <taxon>Octopodidae</taxon>
        <taxon>Octopus</taxon>
    </lineage>
</organism>
<keyword evidence="1" id="KW-1133">Transmembrane helix</keyword>
<gene>
    <name evidence="2" type="ORF">OCBIM_22017129mg</name>
</gene>
<dbReference type="AlphaFoldDB" id="A0A0L8HER2"/>